<keyword evidence="2" id="KW-0812">Transmembrane</keyword>
<evidence type="ECO:0000259" key="3">
    <source>
        <dbReference type="Pfam" id="PF07596"/>
    </source>
</evidence>
<evidence type="ECO:0000256" key="1">
    <source>
        <dbReference type="ARBA" id="ARBA00022481"/>
    </source>
</evidence>
<sequence>MRRGFTLTEMLTVIAIMAILMALLFPVFSTAREKARQNACLTNLKQVGTALTAYAQDYDDVNVLSHDCLLSWGYGSPVLYAHLLLPYTRSSIVYACGSHPRVPTFPQPTPLQVSYAINANNDAVIRLDCTIIDCNPPPSQPRPPECLRQIGFAGISRTRIPKPEERLALMEAPTENNPTLTPPNGWRLYDPNNDPTRLPCWLQGLPNDCWTGQPPTPPTSGQRHTGGANYLFADGSAKWVSIMQVQQRWVAQ</sequence>
<dbReference type="Pfam" id="PF07963">
    <property type="entry name" value="N_methyl"/>
    <property type="match status" value="1"/>
</dbReference>
<dbReference type="InterPro" id="IPR012902">
    <property type="entry name" value="N_methyl_site"/>
</dbReference>
<dbReference type="InterPro" id="IPR045584">
    <property type="entry name" value="Pilin-like"/>
</dbReference>
<organism evidence="4 5">
    <name type="scientific">Candidatus Fervidibacter sacchari</name>
    <dbReference type="NCBI Taxonomy" id="1448929"/>
    <lineage>
        <taxon>Bacteria</taxon>
        <taxon>Candidatus Fervidibacterota</taxon>
        <taxon>Candidatus Fervidibacter</taxon>
    </lineage>
</organism>
<dbReference type="NCBIfam" id="TIGR02532">
    <property type="entry name" value="IV_pilin_GFxxxE"/>
    <property type="match status" value="1"/>
</dbReference>
<evidence type="ECO:0000256" key="2">
    <source>
        <dbReference type="SAM" id="Phobius"/>
    </source>
</evidence>
<dbReference type="EMBL" id="JANUCP010000005">
    <property type="protein sequence ID" value="MCS3920474.1"/>
    <property type="molecule type" value="Genomic_DNA"/>
</dbReference>
<evidence type="ECO:0000313" key="4">
    <source>
        <dbReference type="EMBL" id="MCS3920474.1"/>
    </source>
</evidence>
<accession>A0ABT2ER81</accession>
<comment type="caution">
    <text evidence="4">The sequence shown here is derived from an EMBL/GenBank/DDBJ whole genome shotgun (WGS) entry which is preliminary data.</text>
</comment>
<dbReference type="Proteomes" id="UP001204798">
    <property type="component" value="Unassembled WGS sequence"/>
</dbReference>
<feature type="transmembrane region" description="Helical" evidence="2">
    <location>
        <begin position="7"/>
        <end position="28"/>
    </location>
</feature>
<dbReference type="InterPro" id="IPR027558">
    <property type="entry name" value="Pre_pil_HX9DG_C"/>
</dbReference>
<reference evidence="4 5" key="1">
    <citation type="submission" date="2022-08" db="EMBL/GenBank/DDBJ databases">
        <title>Bacterial and archaeal communities from various locations to study Microbial Dark Matter (Phase II).</title>
        <authorList>
            <person name="Stepanauskas R."/>
        </authorList>
    </citation>
    <scope>NUCLEOTIDE SEQUENCE [LARGE SCALE GENOMIC DNA]</scope>
    <source>
        <strain evidence="4 5">PD1</strain>
    </source>
</reference>
<dbReference type="SUPFAM" id="SSF54523">
    <property type="entry name" value="Pili subunits"/>
    <property type="match status" value="1"/>
</dbReference>
<dbReference type="Pfam" id="PF07596">
    <property type="entry name" value="SBP_bac_10"/>
    <property type="match status" value="1"/>
</dbReference>
<dbReference type="InterPro" id="IPR011453">
    <property type="entry name" value="DUF1559"/>
</dbReference>
<keyword evidence="5" id="KW-1185">Reference proteome</keyword>
<gene>
    <name evidence="4" type="ORF">M2350_002903</name>
</gene>
<dbReference type="PANTHER" id="PTHR30093">
    <property type="entry name" value="GENERAL SECRETION PATHWAY PROTEIN G"/>
    <property type="match status" value="1"/>
</dbReference>
<dbReference type="Gene3D" id="3.30.700.10">
    <property type="entry name" value="Glycoprotein, Type 4 Pilin"/>
    <property type="match status" value="1"/>
</dbReference>
<keyword evidence="2" id="KW-1133">Transmembrane helix</keyword>
<dbReference type="PRINTS" id="PR00813">
    <property type="entry name" value="BCTERIALGSPG"/>
</dbReference>
<dbReference type="NCBIfam" id="TIGR04294">
    <property type="entry name" value="pre_pil_HX9DG"/>
    <property type="match status" value="1"/>
</dbReference>
<feature type="domain" description="DUF1559" evidence="3">
    <location>
        <begin position="30"/>
        <end position="59"/>
    </location>
</feature>
<evidence type="ECO:0000313" key="5">
    <source>
        <dbReference type="Proteomes" id="UP001204798"/>
    </source>
</evidence>
<proteinExistence type="predicted"/>
<keyword evidence="1" id="KW-0488">Methylation</keyword>
<keyword evidence="2" id="KW-0472">Membrane</keyword>
<dbReference type="InterPro" id="IPR000983">
    <property type="entry name" value="Bac_GSPG_pilin"/>
</dbReference>
<dbReference type="RefSeq" id="WP_259099720.1">
    <property type="nucleotide sequence ID" value="NZ_CP130454.1"/>
</dbReference>
<name>A0ABT2ER81_9BACT</name>
<protein>
    <submittedName>
        <fullName evidence="4">Prepilin-type N-terminal cleavage/methylation domain-containing protein/prepilin-type processing-associated H-X9-DG protein</fullName>
    </submittedName>
</protein>